<accession>A0A6J0C878</accession>
<name>A0A6J0C878_NEOLC</name>
<dbReference type="KEGG" id="nlo:107226301"/>
<evidence type="ECO:0000313" key="3">
    <source>
        <dbReference type="RefSeq" id="XP_015522549.1"/>
    </source>
</evidence>
<sequence length="84" mass="8607">MFKLVVLAAVLAVVAAVPGGHTGVPISWGHGPIVAPQVISHAVPVLRAHVVHQPIAPVVHSPPVVTKTVLAGHGYAPVPVWGHH</sequence>
<keyword evidence="2" id="KW-1185">Reference proteome</keyword>
<evidence type="ECO:0000313" key="2">
    <source>
        <dbReference type="Proteomes" id="UP000829291"/>
    </source>
</evidence>
<feature type="signal peptide" evidence="1">
    <location>
        <begin position="1"/>
        <end position="16"/>
    </location>
</feature>
<dbReference type="GeneID" id="107226301"/>
<dbReference type="AlphaFoldDB" id="A0A6J0C878"/>
<dbReference type="RefSeq" id="XP_015522549.1">
    <property type="nucleotide sequence ID" value="XM_015667063.2"/>
</dbReference>
<dbReference type="FunCoup" id="A0A6J0C878">
    <property type="interactions" value="1"/>
</dbReference>
<gene>
    <name evidence="3" type="primary">LOC107226301</name>
</gene>
<keyword evidence="1" id="KW-0732">Signal</keyword>
<organism evidence="3">
    <name type="scientific">Neodiprion lecontei</name>
    <name type="common">Redheaded pine sawfly</name>
    <dbReference type="NCBI Taxonomy" id="441921"/>
    <lineage>
        <taxon>Eukaryota</taxon>
        <taxon>Metazoa</taxon>
        <taxon>Ecdysozoa</taxon>
        <taxon>Arthropoda</taxon>
        <taxon>Hexapoda</taxon>
        <taxon>Insecta</taxon>
        <taxon>Pterygota</taxon>
        <taxon>Neoptera</taxon>
        <taxon>Endopterygota</taxon>
        <taxon>Hymenoptera</taxon>
        <taxon>Tenthredinoidea</taxon>
        <taxon>Diprionidae</taxon>
        <taxon>Diprioninae</taxon>
        <taxon>Neodiprion</taxon>
    </lineage>
</organism>
<evidence type="ECO:0000256" key="1">
    <source>
        <dbReference type="SAM" id="SignalP"/>
    </source>
</evidence>
<feature type="chain" id="PRO_5026789073" evidence="1">
    <location>
        <begin position="17"/>
        <end position="84"/>
    </location>
</feature>
<protein>
    <submittedName>
        <fullName evidence="3">Uncharacterized protein LOC107226301</fullName>
    </submittedName>
</protein>
<reference evidence="3" key="1">
    <citation type="submission" date="2025-08" db="UniProtKB">
        <authorList>
            <consortium name="RefSeq"/>
        </authorList>
    </citation>
    <scope>IDENTIFICATION</scope>
    <source>
        <tissue evidence="3">Thorax and Abdomen</tissue>
    </source>
</reference>
<dbReference type="OrthoDB" id="7701282at2759"/>
<proteinExistence type="predicted"/>
<dbReference type="Proteomes" id="UP000829291">
    <property type="component" value="Chromosome 1"/>
</dbReference>
<dbReference type="InParanoid" id="A0A6J0C878"/>